<dbReference type="Gene3D" id="1.10.630.10">
    <property type="entry name" value="Cytochrome P450"/>
    <property type="match status" value="1"/>
</dbReference>
<protein>
    <recommendedName>
        <fullName evidence="4">Cytochrome P450</fullName>
    </recommendedName>
</protein>
<comment type="similarity">
    <text evidence="1">Belongs to the cytochrome P450 family.</text>
</comment>
<keyword evidence="3" id="KW-1185">Reference proteome</keyword>
<dbReference type="AlphaFoldDB" id="A0AAE1AKK6"/>
<evidence type="ECO:0000256" key="1">
    <source>
        <dbReference type="ARBA" id="ARBA00010617"/>
    </source>
</evidence>
<dbReference type="GO" id="GO:0016705">
    <property type="term" value="F:oxidoreductase activity, acting on paired donors, with incorporation or reduction of molecular oxygen"/>
    <property type="evidence" value="ECO:0007669"/>
    <property type="project" value="InterPro"/>
</dbReference>
<evidence type="ECO:0000313" key="3">
    <source>
        <dbReference type="Proteomes" id="UP001283361"/>
    </source>
</evidence>
<dbReference type="InterPro" id="IPR050196">
    <property type="entry name" value="Cytochrome_P450_Monoox"/>
</dbReference>
<dbReference type="SUPFAM" id="SSF48264">
    <property type="entry name" value="Cytochrome P450"/>
    <property type="match status" value="1"/>
</dbReference>
<dbReference type="EMBL" id="JAWDGP010001657">
    <property type="protein sequence ID" value="KAK3789549.1"/>
    <property type="molecule type" value="Genomic_DNA"/>
</dbReference>
<dbReference type="InterPro" id="IPR001128">
    <property type="entry name" value="Cyt_P450"/>
</dbReference>
<gene>
    <name evidence="2" type="ORF">RRG08_060322</name>
</gene>
<dbReference type="InterPro" id="IPR036396">
    <property type="entry name" value="Cyt_P450_sf"/>
</dbReference>
<organism evidence="2 3">
    <name type="scientific">Elysia crispata</name>
    <name type="common">lettuce slug</name>
    <dbReference type="NCBI Taxonomy" id="231223"/>
    <lineage>
        <taxon>Eukaryota</taxon>
        <taxon>Metazoa</taxon>
        <taxon>Spiralia</taxon>
        <taxon>Lophotrochozoa</taxon>
        <taxon>Mollusca</taxon>
        <taxon>Gastropoda</taxon>
        <taxon>Heterobranchia</taxon>
        <taxon>Euthyneura</taxon>
        <taxon>Panpulmonata</taxon>
        <taxon>Sacoglossa</taxon>
        <taxon>Placobranchoidea</taxon>
        <taxon>Plakobranchidae</taxon>
        <taxon>Elysia</taxon>
    </lineage>
</organism>
<dbReference type="Proteomes" id="UP001283361">
    <property type="component" value="Unassembled WGS sequence"/>
</dbReference>
<accession>A0AAE1AKK6</accession>
<proteinExistence type="inferred from homology"/>
<dbReference type="PANTHER" id="PTHR24291">
    <property type="entry name" value="CYTOCHROME P450 FAMILY 4"/>
    <property type="match status" value="1"/>
</dbReference>
<sequence>MPWYKSSTESSTPDVKGSFMDKLLRGWIGDGLLTSYGDKWYRNRRLLTSAFHFDVLKHYVDIKTRCADILVRKFEDAAETGTSIEAFHTVGMCGLDILLKCGMSYETHCQLLDNKLPTLKRRPLFKTLWLNGSSSRGSTATSCSL</sequence>
<dbReference type="GO" id="GO:0005506">
    <property type="term" value="F:iron ion binding"/>
    <property type="evidence" value="ECO:0007669"/>
    <property type="project" value="InterPro"/>
</dbReference>
<evidence type="ECO:0000313" key="2">
    <source>
        <dbReference type="EMBL" id="KAK3789549.1"/>
    </source>
</evidence>
<dbReference type="GO" id="GO:0004497">
    <property type="term" value="F:monooxygenase activity"/>
    <property type="evidence" value="ECO:0007669"/>
    <property type="project" value="InterPro"/>
</dbReference>
<dbReference type="Pfam" id="PF00067">
    <property type="entry name" value="p450"/>
    <property type="match status" value="1"/>
</dbReference>
<dbReference type="PANTHER" id="PTHR24291:SF201">
    <property type="entry name" value="CYTOCHROME P450, FAMILY 4, SUBFAMILY B, POLYPEPTIDE 7"/>
    <property type="match status" value="1"/>
</dbReference>
<comment type="caution">
    <text evidence="2">The sequence shown here is derived from an EMBL/GenBank/DDBJ whole genome shotgun (WGS) entry which is preliminary data.</text>
</comment>
<reference evidence="2" key="1">
    <citation type="journal article" date="2023" name="G3 (Bethesda)">
        <title>A reference genome for the long-term kleptoplast-retaining sea slug Elysia crispata morphotype clarki.</title>
        <authorList>
            <person name="Eastman K.E."/>
            <person name="Pendleton A.L."/>
            <person name="Shaikh M.A."/>
            <person name="Suttiyut T."/>
            <person name="Ogas R."/>
            <person name="Tomko P."/>
            <person name="Gavelis G."/>
            <person name="Widhalm J.R."/>
            <person name="Wisecaver J.H."/>
        </authorList>
    </citation>
    <scope>NUCLEOTIDE SEQUENCE</scope>
    <source>
        <strain evidence="2">ECLA1</strain>
    </source>
</reference>
<name>A0AAE1AKK6_9GAST</name>
<dbReference type="GO" id="GO:0020037">
    <property type="term" value="F:heme binding"/>
    <property type="evidence" value="ECO:0007669"/>
    <property type="project" value="InterPro"/>
</dbReference>
<evidence type="ECO:0008006" key="4">
    <source>
        <dbReference type="Google" id="ProtNLM"/>
    </source>
</evidence>